<evidence type="ECO:0000256" key="4">
    <source>
        <dbReference type="ARBA" id="ARBA00022475"/>
    </source>
</evidence>
<dbReference type="GO" id="GO:0016887">
    <property type="term" value="F:ATP hydrolysis activity"/>
    <property type="evidence" value="ECO:0007669"/>
    <property type="project" value="InterPro"/>
</dbReference>
<dbReference type="Proteomes" id="UP000029055">
    <property type="component" value="Unassembled WGS sequence"/>
</dbReference>
<dbReference type="GO" id="GO:0005886">
    <property type="term" value="C:plasma membrane"/>
    <property type="evidence" value="ECO:0007669"/>
    <property type="project" value="UniProtKB-SubCell"/>
</dbReference>
<keyword evidence="4" id="KW-1003">Cell membrane</keyword>
<dbReference type="eggNOG" id="COG1126">
    <property type="taxonomic scope" value="Bacteria"/>
</dbReference>
<feature type="domain" description="ABC transporter" evidence="9">
    <location>
        <begin position="13"/>
        <end position="251"/>
    </location>
</feature>
<keyword evidence="8" id="KW-0472">Membrane</keyword>
<dbReference type="InterPro" id="IPR050086">
    <property type="entry name" value="MetN_ABC_transporter-like"/>
</dbReference>
<evidence type="ECO:0000256" key="8">
    <source>
        <dbReference type="ARBA" id="ARBA00023136"/>
    </source>
</evidence>
<dbReference type="InterPro" id="IPR027417">
    <property type="entry name" value="P-loop_NTPase"/>
</dbReference>
<gene>
    <name evidence="10" type="ORF">BISU_0801</name>
</gene>
<keyword evidence="11" id="KW-1185">Reference proteome</keyword>
<dbReference type="GO" id="GO:0005524">
    <property type="term" value="F:ATP binding"/>
    <property type="evidence" value="ECO:0007669"/>
    <property type="project" value="UniProtKB-KW"/>
</dbReference>
<dbReference type="Pfam" id="PF00005">
    <property type="entry name" value="ABC_tran"/>
    <property type="match status" value="1"/>
</dbReference>
<sequence length="257" mass="28268">MATQTQHENELILEIASLSKRFGENTVFSDVSLRVHQGEVCSIIGPSGAGKSTFLRCINLLEQPDSGNMWIAGQYIEAGRRISGSDMVQLRRNVGMVFQTFNLFPNMSVLENIVFPEQKVLARSAADSKEVAMDLLNKVGLANRANARPTQLSGGQQQRVAIARALALEPKIMLFDEPTSALDPEVGLDILNVMQDVASSGMTMLVVTHEMRFAREIGDHLVVMAEGSILEEGNPDAVMSNPQQERTKRFLKAVIDR</sequence>
<keyword evidence="6 10" id="KW-0067">ATP-binding</keyword>
<dbReference type="PANTHER" id="PTHR43166:SF9">
    <property type="entry name" value="GLUTAMATE_ASPARTATE IMPORT ATP-BINDING PROTEIN GLTL"/>
    <property type="match status" value="1"/>
</dbReference>
<dbReference type="SMART" id="SM00382">
    <property type="entry name" value="AAA"/>
    <property type="match status" value="1"/>
</dbReference>
<dbReference type="OrthoDB" id="9802264at2"/>
<dbReference type="AlphaFoldDB" id="A0A087EAI8"/>
<reference evidence="10 11" key="1">
    <citation type="submission" date="2014-03" db="EMBL/GenBank/DDBJ databases">
        <title>Genomics of Bifidobacteria.</title>
        <authorList>
            <person name="Ventura M."/>
            <person name="Milani C."/>
            <person name="Lugli G.A."/>
        </authorList>
    </citation>
    <scope>NUCLEOTIDE SEQUENCE [LARGE SCALE GENOMIC DNA]</scope>
    <source>
        <strain evidence="10 11">LMG 11597</strain>
    </source>
</reference>
<dbReference type="EMBL" id="JGZR01000003">
    <property type="protein sequence ID" value="KFJ04789.1"/>
    <property type="molecule type" value="Genomic_DNA"/>
</dbReference>
<evidence type="ECO:0000256" key="3">
    <source>
        <dbReference type="ARBA" id="ARBA00022448"/>
    </source>
</evidence>
<keyword evidence="10" id="KW-0378">Hydrolase</keyword>
<evidence type="ECO:0000313" key="11">
    <source>
        <dbReference type="Proteomes" id="UP000029055"/>
    </source>
</evidence>
<keyword evidence="5" id="KW-0547">Nucleotide-binding</keyword>
<dbReference type="PROSITE" id="PS50893">
    <property type="entry name" value="ABC_TRANSPORTER_2"/>
    <property type="match status" value="1"/>
</dbReference>
<dbReference type="Gene3D" id="3.40.50.300">
    <property type="entry name" value="P-loop containing nucleotide triphosphate hydrolases"/>
    <property type="match status" value="1"/>
</dbReference>
<evidence type="ECO:0000256" key="1">
    <source>
        <dbReference type="ARBA" id="ARBA00004202"/>
    </source>
</evidence>
<organism evidence="10 11">
    <name type="scientific">Bifidobacterium subtile</name>
    <dbReference type="NCBI Taxonomy" id="77635"/>
    <lineage>
        <taxon>Bacteria</taxon>
        <taxon>Bacillati</taxon>
        <taxon>Actinomycetota</taxon>
        <taxon>Actinomycetes</taxon>
        <taxon>Bifidobacteriales</taxon>
        <taxon>Bifidobacteriaceae</taxon>
        <taxon>Bifidobacterium</taxon>
    </lineage>
</organism>
<comment type="caution">
    <text evidence="10">The sequence shown here is derived from an EMBL/GenBank/DDBJ whole genome shotgun (WGS) entry which is preliminary data.</text>
</comment>
<dbReference type="PROSITE" id="PS00211">
    <property type="entry name" value="ABC_TRANSPORTER_1"/>
    <property type="match status" value="1"/>
</dbReference>
<evidence type="ECO:0000259" key="9">
    <source>
        <dbReference type="PROSITE" id="PS50893"/>
    </source>
</evidence>
<dbReference type="InterPro" id="IPR030679">
    <property type="entry name" value="ABC_ATPase_HisP-typ"/>
</dbReference>
<dbReference type="GO" id="GO:0015424">
    <property type="term" value="F:ABC-type amino acid transporter activity"/>
    <property type="evidence" value="ECO:0007669"/>
    <property type="project" value="InterPro"/>
</dbReference>
<dbReference type="PIRSF" id="PIRSF039085">
    <property type="entry name" value="ABC_ATPase_HisP"/>
    <property type="match status" value="1"/>
</dbReference>
<comment type="subcellular location">
    <subcellularLocation>
        <location evidence="1">Cell membrane</location>
        <topology evidence="1">Peripheral membrane protein</topology>
    </subcellularLocation>
</comment>
<evidence type="ECO:0000256" key="7">
    <source>
        <dbReference type="ARBA" id="ARBA00022970"/>
    </source>
</evidence>
<name>A0A087EAI8_9BIFI</name>
<evidence type="ECO:0000256" key="6">
    <source>
        <dbReference type="ARBA" id="ARBA00022840"/>
    </source>
</evidence>
<protein>
    <submittedName>
        <fullName evidence="10">Polar amino acid ABC transporter ATP-binding protein</fullName>
        <ecNumber evidence="10">3.6.3.28</ecNumber>
    </submittedName>
</protein>
<proteinExistence type="inferred from homology"/>
<accession>A0A087EAI8</accession>
<evidence type="ECO:0000313" key="10">
    <source>
        <dbReference type="EMBL" id="KFJ04789.1"/>
    </source>
</evidence>
<dbReference type="InterPro" id="IPR003439">
    <property type="entry name" value="ABC_transporter-like_ATP-bd"/>
</dbReference>
<dbReference type="STRING" id="77635.BISU_0801"/>
<comment type="similarity">
    <text evidence="2">Belongs to the ABC transporter superfamily.</text>
</comment>
<dbReference type="EC" id="3.6.3.28" evidence="10"/>
<evidence type="ECO:0000256" key="5">
    <source>
        <dbReference type="ARBA" id="ARBA00022741"/>
    </source>
</evidence>
<dbReference type="InterPro" id="IPR003593">
    <property type="entry name" value="AAA+_ATPase"/>
</dbReference>
<evidence type="ECO:0000256" key="2">
    <source>
        <dbReference type="ARBA" id="ARBA00005417"/>
    </source>
</evidence>
<dbReference type="SUPFAM" id="SSF52540">
    <property type="entry name" value="P-loop containing nucleoside triphosphate hydrolases"/>
    <property type="match status" value="1"/>
</dbReference>
<dbReference type="InterPro" id="IPR017871">
    <property type="entry name" value="ABC_transporter-like_CS"/>
</dbReference>
<keyword evidence="3" id="KW-0813">Transport</keyword>
<keyword evidence="7" id="KW-0029">Amino-acid transport</keyword>
<dbReference type="PANTHER" id="PTHR43166">
    <property type="entry name" value="AMINO ACID IMPORT ATP-BINDING PROTEIN"/>
    <property type="match status" value="1"/>
</dbReference>